<evidence type="ECO:0000259" key="1">
    <source>
        <dbReference type="Pfam" id="PF24925"/>
    </source>
</evidence>
<dbReference type="OMA" id="GSNSTHW"/>
<dbReference type="Gramene" id="KJB60923">
    <property type="protein sequence ID" value="KJB60923"/>
    <property type="gene ID" value="B456_009G331100"/>
</dbReference>
<dbReference type="eggNOG" id="ENOG502QWP8">
    <property type="taxonomic scope" value="Eukaryota"/>
</dbReference>
<name>A0A0D2SCJ5_GOSRA</name>
<dbReference type="InterPro" id="IPR056648">
    <property type="entry name" value="DUF7746"/>
</dbReference>
<dbReference type="EMBL" id="CM001748">
    <property type="protein sequence ID" value="KJB60923.1"/>
    <property type="molecule type" value="Genomic_DNA"/>
</dbReference>
<evidence type="ECO:0000313" key="3">
    <source>
        <dbReference type="Proteomes" id="UP000032304"/>
    </source>
</evidence>
<dbReference type="PANTHER" id="PTHR33054">
    <property type="entry name" value="CCHC-TYPE DOMAIN-CONTAINING PROTEIN"/>
    <property type="match status" value="1"/>
</dbReference>
<gene>
    <name evidence="2" type="ORF">B456_009G331100</name>
</gene>
<dbReference type="PANTHER" id="PTHR33054:SF9">
    <property type="entry name" value="CCHC-TYPE DOMAIN-CONTAINING PROTEIN"/>
    <property type="match status" value="1"/>
</dbReference>
<keyword evidence="3" id="KW-1185">Reference proteome</keyword>
<evidence type="ECO:0000313" key="2">
    <source>
        <dbReference type="EMBL" id="KJB60923.1"/>
    </source>
</evidence>
<proteinExistence type="predicted"/>
<sequence length="191" mass="22579">MTMVSIVYKTQNPKDFISDHAIVNFLVDGFTGQLKGWWNHALPKTQQEEILKAIKKDDQGKIILDEKGREIQYTVATLIFSFSKHFIEDPSHPKDRNSRLLSNLKCKKIKDFKWYKNVFMTRVVHRSDNQQPFWKENFLAGLPSLLREKVRNQIKENYKGIIPYEKLTYGELISFTQKERLKICQDLKSQK</sequence>
<dbReference type="Proteomes" id="UP000032304">
    <property type="component" value="Chromosome 9"/>
</dbReference>
<accession>A0A0D2SCJ5</accession>
<dbReference type="AlphaFoldDB" id="A0A0D2SCJ5"/>
<organism evidence="2 3">
    <name type="scientific">Gossypium raimondii</name>
    <name type="common">Peruvian cotton</name>
    <name type="synonym">Gossypium klotzschianum subsp. raimondii</name>
    <dbReference type="NCBI Taxonomy" id="29730"/>
    <lineage>
        <taxon>Eukaryota</taxon>
        <taxon>Viridiplantae</taxon>
        <taxon>Streptophyta</taxon>
        <taxon>Embryophyta</taxon>
        <taxon>Tracheophyta</taxon>
        <taxon>Spermatophyta</taxon>
        <taxon>Magnoliopsida</taxon>
        <taxon>eudicotyledons</taxon>
        <taxon>Gunneridae</taxon>
        <taxon>Pentapetalae</taxon>
        <taxon>rosids</taxon>
        <taxon>malvids</taxon>
        <taxon>Malvales</taxon>
        <taxon>Malvaceae</taxon>
        <taxon>Malvoideae</taxon>
        <taxon>Gossypium</taxon>
    </lineage>
</organism>
<feature type="domain" description="DUF7746" evidence="1">
    <location>
        <begin position="1"/>
        <end position="56"/>
    </location>
</feature>
<dbReference type="Pfam" id="PF22909">
    <property type="entry name" value="Caulimovir_coat_dom"/>
    <property type="match status" value="1"/>
</dbReference>
<reference evidence="2 3" key="1">
    <citation type="journal article" date="2012" name="Nature">
        <title>Repeated polyploidization of Gossypium genomes and the evolution of spinnable cotton fibres.</title>
        <authorList>
            <person name="Paterson A.H."/>
            <person name="Wendel J.F."/>
            <person name="Gundlach H."/>
            <person name="Guo H."/>
            <person name="Jenkins J."/>
            <person name="Jin D."/>
            <person name="Llewellyn D."/>
            <person name="Showmaker K.C."/>
            <person name="Shu S."/>
            <person name="Udall J."/>
            <person name="Yoo M.J."/>
            <person name="Byers R."/>
            <person name="Chen W."/>
            <person name="Doron-Faigenboim A."/>
            <person name="Duke M.V."/>
            <person name="Gong L."/>
            <person name="Grimwood J."/>
            <person name="Grover C."/>
            <person name="Grupp K."/>
            <person name="Hu G."/>
            <person name="Lee T.H."/>
            <person name="Li J."/>
            <person name="Lin L."/>
            <person name="Liu T."/>
            <person name="Marler B.S."/>
            <person name="Page J.T."/>
            <person name="Roberts A.W."/>
            <person name="Romanel E."/>
            <person name="Sanders W.S."/>
            <person name="Szadkowski E."/>
            <person name="Tan X."/>
            <person name="Tang H."/>
            <person name="Xu C."/>
            <person name="Wang J."/>
            <person name="Wang Z."/>
            <person name="Zhang D."/>
            <person name="Zhang L."/>
            <person name="Ashrafi H."/>
            <person name="Bedon F."/>
            <person name="Bowers J.E."/>
            <person name="Brubaker C.L."/>
            <person name="Chee P.W."/>
            <person name="Das S."/>
            <person name="Gingle A.R."/>
            <person name="Haigler C.H."/>
            <person name="Harker D."/>
            <person name="Hoffmann L.V."/>
            <person name="Hovav R."/>
            <person name="Jones D.C."/>
            <person name="Lemke C."/>
            <person name="Mansoor S."/>
            <person name="ur Rahman M."/>
            <person name="Rainville L.N."/>
            <person name="Rambani A."/>
            <person name="Reddy U.K."/>
            <person name="Rong J.K."/>
            <person name="Saranga Y."/>
            <person name="Scheffler B.E."/>
            <person name="Scheffler J.A."/>
            <person name="Stelly D.M."/>
            <person name="Triplett B.A."/>
            <person name="Van Deynze A."/>
            <person name="Vaslin M.F."/>
            <person name="Waghmare V.N."/>
            <person name="Walford S.A."/>
            <person name="Wright R.J."/>
            <person name="Zaki E.A."/>
            <person name="Zhang T."/>
            <person name="Dennis E.S."/>
            <person name="Mayer K.F."/>
            <person name="Peterson D.G."/>
            <person name="Rokhsar D.S."/>
            <person name="Wang X."/>
            <person name="Schmutz J."/>
        </authorList>
    </citation>
    <scope>NUCLEOTIDE SEQUENCE [LARGE SCALE GENOMIC DNA]</scope>
</reference>
<dbReference type="Pfam" id="PF24925">
    <property type="entry name" value="DUF7746"/>
    <property type="match status" value="1"/>
</dbReference>
<protein>
    <recommendedName>
        <fullName evidence="1">DUF7746 domain-containing protein</fullName>
    </recommendedName>
</protein>